<dbReference type="GO" id="GO:0046961">
    <property type="term" value="F:proton-transporting ATPase activity, rotational mechanism"/>
    <property type="evidence" value="ECO:0007669"/>
    <property type="project" value="InterPro"/>
</dbReference>
<reference evidence="4" key="1">
    <citation type="submission" date="2019-12" db="EMBL/GenBank/DDBJ databases">
        <title>Genome sequence of Babesia ovis.</title>
        <authorList>
            <person name="Yamagishi J."/>
            <person name="Sevinc F."/>
            <person name="Xuan X."/>
        </authorList>
    </citation>
    <scope>NUCLEOTIDE SEQUENCE</scope>
    <source>
        <strain evidence="4">Selcuk</strain>
    </source>
</reference>
<comment type="similarity">
    <text evidence="1">Belongs to the V-ATPase E subunit family.</text>
</comment>
<keyword evidence="2" id="KW-0813">Transport</keyword>
<evidence type="ECO:0000256" key="2">
    <source>
        <dbReference type="ARBA" id="ARBA00022448"/>
    </source>
</evidence>
<evidence type="ECO:0000256" key="3">
    <source>
        <dbReference type="ARBA" id="ARBA00023065"/>
    </source>
</evidence>
<dbReference type="InterPro" id="IPR038495">
    <property type="entry name" value="ATPase_E_C"/>
</dbReference>
<evidence type="ECO:0000313" key="5">
    <source>
        <dbReference type="Proteomes" id="UP001057455"/>
    </source>
</evidence>
<dbReference type="Gene3D" id="6.10.250.1620">
    <property type="match status" value="1"/>
</dbReference>
<evidence type="ECO:0000313" key="4">
    <source>
        <dbReference type="EMBL" id="GFE52690.1"/>
    </source>
</evidence>
<accession>A0A9W5T7K1</accession>
<organism evidence="4 5">
    <name type="scientific">Babesia ovis</name>
    <dbReference type="NCBI Taxonomy" id="5869"/>
    <lineage>
        <taxon>Eukaryota</taxon>
        <taxon>Sar</taxon>
        <taxon>Alveolata</taxon>
        <taxon>Apicomplexa</taxon>
        <taxon>Aconoidasida</taxon>
        <taxon>Piroplasmida</taxon>
        <taxon>Babesiidae</taxon>
        <taxon>Babesia</taxon>
    </lineage>
</organism>
<keyword evidence="5" id="KW-1185">Reference proteome</keyword>
<dbReference type="AlphaFoldDB" id="A0A9W5T7K1"/>
<gene>
    <name evidence="4" type="ORF">BaOVIS_000940</name>
</gene>
<dbReference type="Pfam" id="PF01991">
    <property type="entry name" value="vATP-synt_E"/>
    <property type="match status" value="1"/>
</dbReference>
<sequence>MPLHKVTNFQDDVEAQRQIKQMVNFILNEAKDKAEEIESSAVEDFNVQKMTLFQQKKDEIKAKINRKINMLKLEKIRAQNTASREIQDHVLRHQCTLIDTITNEAMEKIKSQMSNPNEYKRILVLLILQGLLSLACTDVLIRCRKEDASIVQNSIAEVQTQFQKLTKEALGTVWDLTAKVDPDVSLPSENLGVVVTTSDGKVECNCTFTARMQMFCEKFIPEFKAELFKQ</sequence>
<dbReference type="Proteomes" id="UP001057455">
    <property type="component" value="Unassembled WGS sequence"/>
</dbReference>
<dbReference type="EMBL" id="BLIY01000001">
    <property type="protein sequence ID" value="GFE52690.1"/>
    <property type="molecule type" value="Genomic_DNA"/>
</dbReference>
<evidence type="ECO:0000256" key="1">
    <source>
        <dbReference type="ARBA" id="ARBA00005901"/>
    </source>
</evidence>
<dbReference type="OrthoDB" id="10263003at2759"/>
<dbReference type="Gene3D" id="3.30.2320.30">
    <property type="entry name" value="ATP synthase, E subunit, C-terminal"/>
    <property type="match status" value="1"/>
</dbReference>
<dbReference type="PANTHER" id="PTHR45715">
    <property type="entry name" value="ATPASE H+-TRANSPORTING V1 SUBUNIT E1A-RELATED"/>
    <property type="match status" value="1"/>
</dbReference>
<dbReference type="InterPro" id="IPR002842">
    <property type="entry name" value="ATPase_V1_Esu"/>
</dbReference>
<protein>
    <submittedName>
        <fullName evidence="4">Vacuolar ATP synthase subunit E</fullName>
    </submittedName>
</protein>
<dbReference type="SUPFAM" id="SSF160527">
    <property type="entry name" value="V-type ATPase subunit E-like"/>
    <property type="match status" value="1"/>
</dbReference>
<proteinExistence type="inferred from homology"/>
<comment type="caution">
    <text evidence="4">The sequence shown here is derived from an EMBL/GenBank/DDBJ whole genome shotgun (WGS) entry which is preliminary data.</text>
</comment>
<keyword evidence="3" id="KW-0406">Ion transport</keyword>
<dbReference type="GO" id="GO:0033178">
    <property type="term" value="C:proton-transporting two-sector ATPase complex, catalytic domain"/>
    <property type="evidence" value="ECO:0007669"/>
    <property type="project" value="InterPro"/>
</dbReference>
<name>A0A9W5T7K1_BABOV</name>